<evidence type="ECO:0000313" key="1">
    <source>
        <dbReference type="EMBL" id="QJA62053.1"/>
    </source>
</evidence>
<dbReference type="EMBL" id="MT141460">
    <property type="protein sequence ID" value="QJA62053.1"/>
    <property type="molecule type" value="Genomic_DNA"/>
</dbReference>
<proteinExistence type="predicted"/>
<gene>
    <name evidence="2" type="ORF">MM415A01504_0006</name>
    <name evidence="1" type="ORF">MM415B00831_0029</name>
</gene>
<reference evidence="2" key="1">
    <citation type="submission" date="2020-03" db="EMBL/GenBank/DDBJ databases">
        <title>The deep terrestrial virosphere.</title>
        <authorList>
            <person name="Holmfeldt K."/>
            <person name="Nilsson E."/>
            <person name="Simone D."/>
            <person name="Lopez-Fernandez M."/>
            <person name="Wu X."/>
            <person name="de Brujin I."/>
            <person name="Lundin D."/>
            <person name="Andersson A."/>
            <person name="Bertilsson S."/>
            <person name="Dopson M."/>
        </authorList>
    </citation>
    <scope>NUCLEOTIDE SEQUENCE</scope>
    <source>
        <strain evidence="2">MM415A01504</strain>
        <strain evidence="1">MM415B00831</strain>
    </source>
</reference>
<protein>
    <recommendedName>
        <fullName evidence="3">Tail assembly chaperone</fullName>
    </recommendedName>
</protein>
<accession>A0A6M3K615</accession>
<name>A0A6M3K615_9ZZZZ</name>
<dbReference type="AlphaFoldDB" id="A0A6M3K615"/>
<evidence type="ECO:0008006" key="3">
    <source>
        <dbReference type="Google" id="ProtNLM"/>
    </source>
</evidence>
<evidence type="ECO:0000313" key="2">
    <source>
        <dbReference type="EMBL" id="QJA76467.1"/>
    </source>
</evidence>
<dbReference type="EMBL" id="MT142227">
    <property type="protein sequence ID" value="QJA76467.1"/>
    <property type="molecule type" value="Genomic_DNA"/>
</dbReference>
<organism evidence="2">
    <name type="scientific">viral metagenome</name>
    <dbReference type="NCBI Taxonomy" id="1070528"/>
    <lineage>
        <taxon>unclassified sequences</taxon>
        <taxon>metagenomes</taxon>
        <taxon>organismal metagenomes</taxon>
    </lineage>
</organism>
<sequence>MSDESNVMKFSSVLEEIPVEIANANGGVDHYILREMLAGPRDEYLSKMSDRVKYVDGKALGLKTFDGFQASLLAKCLWTCEEGEEEKRVSLNQIQTFPARVVTALYDKAVEISGLDEDSVKAKEEAAKND</sequence>